<evidence type="ECO:0000256" key="10">
    <source>
        <dbReference type="ARBA" id="ARBA00049715"/>
    </source>
</evidence>
<keyword evidence="5" id="KW-0528">Neurotoxin</keyword>
<dbReference type="AlphaFoldDB" id="A0A443RWS4"/>
<organism evidence="13 14">
    <name type="scientific">Leptotrombidium deliense</name>
    <dbReference type="NCBI Taxonomy" id="299467"/>
    <lineage>
        <taxon>Eukaryota</taxon>
        <taxon>Metazoa</taxon>
        <taxon>Ecdysozoa</taxon>
        <taxon>Arthropoda</taxon>
        <taxon>Chelicerata</taxon>
        <taxon>Arachnida</taxon>
        <taxon>Acari</taxon>
        <taxon>Acariformes</taxon>
        <taxon>Trombidiformes</taxon>
        <taxon>Prostigmata</taxon>
        <taxon>Anystina</taxon>
        <taxon>Parasitengona</taxon>
        <taxon>Trombiculoidea</taxon>
        <taxon>Trombiculidae</taxon>
        <taxon>Leptotrombidium</taxon>
    </lineage>
</organism>
<dbReference type="Proteomes" id="UP000288716">
    <property type="component" value="Unassembled WGS sequence"/>
</dbReference>
<evidence type="ECO:0000256" key="7">
    <source>
        <dbReference type="ARBA" id="ARBA00023136"/>
    </source>
</evidence>
<keyword evidence="2" id="KW-0268">Exocytosis</keyword>
<comment type="subcellular location">
    <subcellularLocation>
        <location evidence="1">Target cell membrane</location>
    </subcellularLocation>
</comment>
<feature type="repeat" description="ANK" evidence="12">
    <location>
        <begin position="35"/>
        <end position="67"/>
    </location>
</feature>
<keyword evidence="4" id="KW-0677">Repeat</keyword>
<dbReference type="PANTHER" id="PTHR24198:SF165">
    <property type="entry name" value="ANKYRIN REPEAT-CONTAINING PROTEIN-RELATED"/>
    <property type="match status" value="1"/>
</dbReference>
<dbReference type="STRING" id="299467.A0A443RWS4"/>
<evidence type="ECO:0000256" key="6">
    <source>
        <dbReference type="ARBA" id="ARBA00023043"/>
    </source>
</evidence>
<evidence type="ECO:0000256" key="12">
    <source>
        <dbReference type="PROSITE-ProRule" id="PRU00023"/>
    </source>
</evidence>
<dbReference type="OrthoDB" id="6417106at2759"/>
<feature type="repeat" description="ANK" evidence="12">
    <location>
        <begin position="68"/>
        <end position="100"/>
    </location>
</feature>
<feature type="repeat" description="ANK" evidence="12">
    <location>
        <begin position="225"/>
        <end position="257"/>
    </location>
</feature>
<evidence type="ECO:0000256" key="4">
    <source>
        <dbReference type="ARBA" id="ARBA00022737"/>
    </source>
</evidence>
<evidence type="ECO:0000313" key="14">
    <source>
        <dbReference type="Proteomes" id="UP000288716"/>
    </source>
</evidence>
<keyword evidence="7" id="KW-0472">Membrane</keyword>
<evidence type="ECO:0000256" key="11">
    <source>
        <dbReference type="ARBA" id="ARBA00049811"/>
    </source>
</evidence>
<evidence type="ECO:0000256" key="5">
    <source>
        <dbReference type="ARBA" id="ARBA00023028"/>
    </source>
</evidence>
<evidence type="ECO:0000256" key="3">
    <source>
        <dbReference type="ARBA" id="ARBA00022537"/>
    </source>
</evidence>
<name>A0A443RWS4_9ACAR</name>
<dbReference type="GO" id="GO:0006887">
    <property type="term" value="P:exocytosis"/>
    <property type="evidence" value="ECO:0007669"/>
    <property type="project" value="UniProtKB-KW"/>
</dbReference>
<keyword evidence="5" id="KW-0800">Toxin</keyword>
<evidence type="ECO:0000256" key="2">
    <source>
        <dbReference type="ARBA" id="ARBA00022483"/>
    </source>
</evidence>
<dbReference type="SUPFAM" id="SSF48403">
    <property type="entry name" value="Ankyrin repeat"/>
    <property type="match status" value="1"/>
</dbReference>
<dbReference type="PANTHER" id="PTHR24198">
    <property type="entry name" value="ANKYRIN REPEAT AND PROTEIN KINASE DOMAIN-CONTAINING PROTEIN"/>
    <property type="match status" value="1"/>
</dbReference>
<proteinExistence type="inferred from homology"/>
<keyword evidence="3" id="KW-1052">Target cell membrane</keyword>
<keyword evidence="6 12" id="KW-0040">ANK repeat</keyword>
<dbReference type="Gene3D" id="1.25.40.20">
    <property type="entry name" value="Ankyrin repeat-containing domain"/>
    <property type="match status" value="2"/>
</dbReference>
<evidence type="ECO:0000256" key="1">
    <source>
        <dbReference type="ARBA" id="ARBA00004175"/>
    </source>
</evidence>
<keyword evidence="14" id="KW-1185">Reference proteome</keyword>
<protein>
    <recommendedName>
        <fullName evidence="11">Alpha-latrotoxin</fullName>
    </recommendedName>
</protein>
<dbReference type="EMBL" id="NCKV01022519">
    <property type="protein sequence ID" value="RWS19816.1"/>
    <property type="molecule type" value="Genomic_DNA"/>
</dbReference>
<dbReference type="Pfam" id="PF12796">
    <property type="entry name" value="Ank_2"/>
    <property type="match status" value="2"/>
</dbReference>
<dbReference type="PROSITE" id="PS50088">
    <property type="entry name" value="ANK_REPEAT"/>
    <property type="match status" value="3"/>
</dbReference>
<accession>A0A443RWS4</accession>
<sequence>MNFISNLLLETTFFDAYNHATSLLTREDVNVSDRSENSAIHKATLKNHLWVLRLLVAQGANVNAKNKHQQTALHIAVNNAYLQIVQFLLKSGADVNAKNAEDDTVLFIAIKTLKDETNVLPHLSVEQQETSQLFCDDLKKIIELLINSTTIDLTLFNKKGLNCLHYTIKLGNEFAFNKIIEKNWSLLSVLDSRGYSTLHHAVENKRIDIVQHLLKAKQRENFDMQSMSPLHCAIFTDNLSAAELLVSNGADCNARQRM</sequence>
<reference evidence="13 14" key="1">
    <citation type="journal article" date="2018" name="Gigascience">
        <title>Genomes of trombidid mites reveal novel predicted allergens and laterally-transferred genes associated with secondary metabolism.</title>
        <authorList>
            <person name="Dong X."/>
            <person name="Chaisiri K."/>
            <person name="Xia D."/>
            <person name="Armstrong S.D."/>
            <person name="Fang Y."/>
            <person name="Donnelly M.J."/>
            <person name="Kadowaki T."/>
            <person name="McGarry J.W."/>
            <person name="Darby A.C."/>
            <person name="Makepeace B.L."/>
        </authorList>
    </citation>
    <scope>NUCLEOTIDE SEQUENCE [LARGE SCALE GENOMIC DNA]</scope>
    <source>
        <strain evidence="13">UoL-UT</strain>
    </source>
</reference>
<evidence type="ECO:0000256" key="9">
    <source>
        <dbReference type="ARBA" id="ARBA00049657"/>
    </source>
</evidence>
<comment type="caution">
    <text evidence="13">The sequence shown here is derived from an EMBL/GenBank/DDBJ whole genome shotgun (WGS) entry which is preliminary data.</text>
</comment>
<dbReference type="VEuPathDB" id="VectorBase:LDEU012224"/>
<comment type="subunit">
    <text evidence="10">Homotetramer in membranes.</text>
</comment>
<dbReference type="SMART" id="SM00248">
    <property type="entry name" value="ANK"/>
    <property type="match status" value="5"/>
</dbReference>
<gene>
    <name evidence="13" type="ORF">B4U80_04992</name>
</gene>
<dbReference type="GO" id="GO:0044218">
    <property type="term" value="C:other organism cell membrane"/>
    <property type="evidence" value="ECO:0007669"/>
    <property type="project" value="UniProtKB-KW"/>
</dbReference>
<dbReference type="InterPro" id="IPR036770">
    <property type="entry name" value="Ankyrin_rpt-contain_sf"/>
</dbReference>
<dbReference type="PROSITE" id="PS50297">
    <property type="entry name" value="ANK_REP_REGION"/>
    <property type="match status" value="3"/>
</dbReference>
<evidence type="ECO:0000256" key="8">
    <source>
        <dbReference type="ARBA" id="ARBA00023298"/>
    </source>
</evidence>
<evidence type="ECO:0000313" key="13">
    <source>
        <dbReference type="EMBL" id="RWS19816.1"/>
    </source>
</evidence>
<dbReference type="GO" id="GO:0044231">
    <property type="term" value="C:host cell presynaptic membrane"/>
    <property type="evidence" value="ECO:0007669"/>
    <property type="project" value="UniProtKB-KW"/>
</dbReference>
<comment type="similarity">
    <text evidence="9">Belongs to the cationic peptide 01 (latrotoxin) family. 03 (alpha-latrotoxin) subfamily.</text>
</comment>
<dbReference type="InterPro" id="IPR002110">
    <property type="entry name" value="Ankyrin_rpt"/>
</dbReference>
<keyword evidence="8" id="KW-1053">Target membrane</keyword>
<keyword evidence="5" id="KW-0638">Presynaptic neurotoxin</keyword>